<dbReference type="Proteomes" id="UP000012317">
    <property type="component" value="Unassembled WGS sequence"/>
</dbReference>
<dbReference type="CDD" id="cd03398">
    <property type="entry name" value="PAP2_haloperoxidase"/>
    <property type="match status" value="1"/>
</dbReference>
<dbReference type="AlphaFoldDB" id="N1WZF6"/>
<accession>N1WZF6</accession>
<feature type="signal peptide" evidence="1">
    <location>
        <begin position="1"/>
        <end position="20"/>
    </location>
</feature>
<keyword evidence="4" id="KW-1185">Reference proteome</keyword>
<dbReference type="PANTHER" id="PTHR34599">
    <property type="entry name" value="PEROXIDASE-RELATED"/>
    <property type="match status" value="1"/>
</dbReference>
<feature type="chain" id="PRO_5004113909" evidence="1">
    <location>
        <begin position="21"/>
        <end position="451"/>
    </location>
</feature>
<dbReference type="Gene3D" id="1.10.606.20">
    <property type="match status" value="1"/>
</dbReference>
<comment type="caution">
    <text evidence="3">The sequence shown here is derived from an EMBL/GenBank/DDBJ whole genome shotgun (WGS) entry which is preliminary data.</text>
</comment>
<dbReference type="InterPro" id="IPR052559">
    <property type="entry name" value="V-haloperoxidase"/>
</dbReference>
<dbReference type="PANTHER" id="PTHR34599:SF1">
    <property type="entry name" value="PHOSPHATIDIC ACID PHOSPHATASE TYPE 2_HALOPEROXIDASE DOMAIN-CONTAINING PROTEIN"/>
    <property type="match status" value="1"/>
</dbReference>
<dbReference type="STRING" id="1189619.pgond44_00420"/>
<evidence type="ECO:0000259" key="2">
    <source>
        <dbReference type="Pfam" id="PF01569"/>
    </source>
</evidence>
<keyword evidence="1" id="KW-0732">Signal</keyword>
<dbReference type="InterPro" id="IPR000326">
    <property type="entry name" value="PAP2/HPO"/>
</dbReference>
<proteinExistence type="predicted"/>
<sequence>MKVKRLLLFLLILSCLTSCEVENEPIIIQSEDYHNAIDKLTEVMVHDIFSPPAASRLYVYPSIAAYETLNQNSEEYLSLATQLNGLKPLQITSYKDNINLNLAALIAYLNVSEEMVFSKEIFTNYKDSLYTYWDNNNKKEFRAARSYAEEVSSQIIKWMKEDRYDKTRTMSVYNIYSDDPSVWQPTPPAYMNGIEPHWNKLRPFTLDSASQFKPAPHPDFSLEPDSQFYKELMSVYKINNDIREKGNESEEIAIARFWDCNPFVSVNKGHYMFAEKKITPGAHWIGICKIACEKNQTDFKKTVYAQTKTSIAIADAFISCWDEKYRSNLVRPETLINKYIDPDWLPILQTPPFPEYTSGHSVVSSSAAEVLTTIFGDDFEFLDTTEIPYGLPARFFKSFKSAADEAIISRVFGGIHYESAVYEGKSQGILVGKFVDQKIQFLKFNDKDKSQ</sequence>
<dbReference type="PATRIC" id="fig|1189619.4.peg.84"/>
<organism evidence="3 4">
    <name type="scientific">Psychroflexus gondwanensis ACAM 44</name>
    <dbReference type="NCBI Taxonomy" id="1189619"/>
    <lineage>
        <taxon>Bacteria</taxon>
        <taxon>Pseudomonadati</taxon>
        <taxon>Bacteroidota</taxon>
        <taxon>Flavobacteriia</taxon>
        <taxon>Flavobacteriales</taxon>
        <taxon>Flavobacteriaceae</taxon>
        <taxon>Psychroflexus</taxon>
    </lineage>
</organism>
<dbReference type="InterPro" id="IPR036938">
    <property type="entry name" value="PAP2/HPO_sf"/>
</dbReference>
<dbReference type="RefSeq" id="WP_003434649.1">
    <property type="nucleotide sequence ID" value="NZ_APLF01000001.1"/>
</dbReference>
<reference evidence="3 4" key="1">
    <citation type="journal article" date="2014" name="Genome Biol. Evol.">
        <title>Extensive gene acquisition in the extremely psychrophilic bacterial species Psychroflexus torquis and the link to sea-ice ecosystem specialism.</title>
        <authorList>
            <person name="Feng S."/>
            <person name="Powell S.M."/>
            <person name="Wilson R."/>
            <person name="Bowman J.P."/>
        </authorList>
    </citation>
    <scope>NUCLEOTIDE SEQUENCE [LARGE SCALE GENOMIC DNA]</scope>
    <source>
        <strain evidence="3 4">ACAM 44</strain>
    </source>
</reference>
<feature type="domain" description="Phosphatidic acid phosphatase type 2/haloperoxidase" evidence="2">
    <location>
        <begin position="311"/>
        <end position="435"/>
    </location>
</feature>
<gene>
    <name evidence="3" type="ORF">pgond44_00420</name>
</gene>
<evidence type="ECO:0000313" key="3">
    <source>
        <dbReference type="EMBL" id="EMY82542.1"/>
    </source>
</evidence>
<evidence type="ECO:0000256" key="1">
    <source>
        <dbReference type="SAM" id="SignalP"/>
    </source>
</evidence>
<dbReference type="eggNOG" id="COG0671">
    <property type="taxonomic scope" value="Bacteria"/>
</dbReference>
<dbReference type="EMBL" id="APLF01000001">
    <property type="protein sequence ID" value="EMY82542.1"/>
    <property type="molecule type" value="Genomic_DNA"/>
</dbReference>
<dbReference type="SUPFAM" id="SSF48317">
    <property type="entry name" value="Acid phosphatase/Vanadium-dependent haloperoxidase"/>
    <property type="match status" value="1"/>
</dbReference>
<protein>
    <submittedName>
        <fullName evidence="3">PA-phosphatase-like phosphoesterase</fullName>
    </submittedName>
</protein>
<dbReference type="Pfam" id="PF01569">
    <property type="entry name" value="PAP2"/>
    <property type="match status" value="1"/>
</dbReference>
<evidence type="ECO:0000313" key="4">
    <source>
        <dbReference type="Proteomes" id="UP000012317"/>
    </source>
</evidence>
<name>N1WZF6_9FLAO</name>